<name>A0AAV7QDM5_PLEWA</name>
<comment type="caution">
    <text evidence="2">The sequence shown here is derived from an EMBL/GenBank/DDBJ whole genome shotgun (WGS) entry which is preliminary data.</text>
</comment>
<dbReference type="EMBL" id="JANPWB010000010">
    <property type="protein sequence ID" value="KAJ1136265.1"/>
    <property type="molecule type" value="Genomic_DNA"/>
</dbReference>
<keyword evidence="3" id="KW-1185">Reference proteome</keyword>
<evidence type="ECO:0000313" key="3">
    <source>
        <dbReference type="Proteomes" id="UP001066276"/>
    </source>
</evidence>
<evidence type="ECO:0000256" key="1">
    <source>
        <dbReference type="SAM" id="MobiDB-lite"/>
    </source>
</evidence>
<gene>
    <name evidence="2" type="ORF">NDU88_002682</name>
</gene>
<feature type="region of interest" description="Disordered" evidence="1">
    <location>
        <begin position="1"/>
        <end position="33"/>
    </location>
</feature>
<protein>
    <submittedName>
        <fullName evidence="2">Uncharacterized protein</fullName>
    </submittedName>
</protein>
<reference evidence="2" key="1">
    <citation type="journal article" date="2022" name="bioRxiv">
        <title>Sequencing and chromosome-scale assembly of the giantPleurodeles waltlgenome.</title>
        <authorList>
            <person name="Brown T."/>
            <person name="Elewa A."/>
            <person name="Iarovenko S."/>
            <person name="Subramanian E."/>
            <person name="Araus A.J."/>
            <person name="Petzold A."/>
            <person name="Susuki M."/>
            <person name="Suzuki K.-i.T."/>
            <person name="Hayashi T."/>
            <person name="Toyoda A."/>
            <person name="Oliveira C."/>
            <person name="Osipova E."/>
            <person name="Leigh N.D."/>
            <person name="Simon A."/>
            <person name="Yun M.H."/>
        </authorList>
    </citation>
    <scope>NUCLEOTIDE SEQUENCE</scope>
    <source>
        <strain evidence="2">20211129_DDA</strain>
        <tissue evidence="2">Liver</tissue>
    </source>
</reference>
<evidence type="ECO:0000313" key="2">
    <source>
        <dbReference type="EMBL" id="KAJ1136265.1"/>
    </source>
</evidence>
<dbReference type="Proteomes" id="UP001066276">
    <property type="component" value="Chromosome 6"/>
</dbReference>
<organism evidence="2 3">
    <name type="scientific">Pleurodeles waltl</name>
    <name type="common">Iberian ribbed newt</name>
    <dbReference type="NCBI Taxonomy" id="8319"/>
    <lineage>
        <taxon>Eukaryota</taxon>
        <taxon>Metazoa</taxon>
        <taxon>Chordata</taxon>
        <taxon>Craniata</taxon>
        <taxon>Vertebrata</taxon>
        <taxon>Euteleostomi</taxon>
        <taxon>Amphibia</taxon>
        <taxon>Batrachia</taxon>
        <taxon>Caudata</taxon>
        <taxon>Salamandroidea</taxon>
        <taxon>Salamandridae</taxon>
        <taxon>Pleurodelinae</taxon>
        <taxon>Pleurodeles</taxon>
    </lineage>
</organism>
<sequence>MARFRACGADLPGHSGVSVSGPGGVSGAPAGAARAGARAWAGELEVTRRCHNEGLEQRGAHGPEGA</sequence>
<proteinExistence type="predicted"/>
<accession>A0AAV7QDM5</accession>
<dbReference type="AlphaFoldDB" id="A0AAV7QDM5"/>